<dbReference type="InterPro" id="IPR001173">
    <property type="entry name" value="Glyco_trans_2-like"/>
</dbReference>
<feature type="transmembrane region" description="Helical" evidence="1">
    <location>
        <begin position="306"/>
        <end position="328"/>
    </location>
</feature>
<feature type="transmembrane region" description="Helical" evidence="1">
    <location>
        <begin position="14"/>
        <end position="37"/>
    </location>
</feature>
<dbReference type="Pfam" id="PF00535">
    <property type="entry name" value="Glycos_transf_2"/>
    <property type="match status" value="1"/>
</dbReference>
<feature type="transmembrane region" description="Helical" evidence="1">
    <location>
        <begin position="72"/>
        <end position="91"/>
    </location>
</feature>
<dbReference type="PANTHER" id="PTHR48090">
    <property type="entry name" value="UNDECAPRENYL-PHOSPHATE 4-DEOXY-4-FORMAMIDO-L-ARABINOSE TRANSFERASE-RELATED"/>
    <property type="match status" value="1"/>
</dbReference>
<keyword evidence="1" id="KW-0812">Transmembrane</keyword>
<feature type="transmembrane region" description="Helical" evidence="1">
    <location>
        <begin position="43"/>
        <end position="63"/>
    </location>
</feature>
<accession>A0ABP3JW62</accession>
<dbReference type="InterPro" id="IPR050256">
    <property type="entry name" value="Glycosyltransferase_2"/>
</dbReference>
<feature type="domain" description="Glycosyltransferase 2-like" evidence="2">
    <location>
        <begin position="447"/>
        <end position="606"/>
    </location>
</feature>
<feature type="transmembrane region" description="Helical" evidence="1">
    <location>
        <begin position="403"/>
        <end position="422"/>
    </location>
</feature>
<feature type="transmembrane region" description="Helical" evidence="1">
    <location>
        <begin position="340"/>
        <end position="360"/>
    </location>
</feature>
<feature type="transmembrane region" description="Helical" evidence="1">
    <location>
        <begin position="256"/>
        <end position="277"/>
    </location>
</feature>
<comment type="caution">
    <text evidence="3">The sequence shown here is derived from an EMBL/GenBank/DDBJ whole genome shotgun (WGS) entry which is preliminary data.</text>
</comment>
<proteinExistence type="predicted"/>
<dbReference type="InterPro" id="IPR029044">
    <property type="entry name" value="Nucleotide-diphossugar_trans"/>
</dbReference>
<keyword evidence="1" id="KW-1133">Transmembrane helix</keyword>
<feature type="transmembrane region" description="Helical" evidence="1">
    <location>
        <begin position="205"/>
        <end position="224"/>
    </location>
</feature>
<protein>
    <recommendedName>
        <fullName evidence="2">Glycosyltransferase 2-like domain-containing protein</fullName>
    </recommendedName>
</protein>
<reference evidence="4" key="1">
    <citation type="journal article" date="2019" name="Int. J. Syst. Evol. Microbiol.">
        <title>The Global Catalogue of Microorganisms (GCM) 10K type strain sequencing project: providing services to taxonomists for standard genome sequencing and annotation.</title>
        <authorList>
            <consortium name="The Broad Institute Genomics Platform"/>
            <consortium name="The Broad Institute Genome Sequencing Center for Infectious Disease"/>
            <person name="Wu L."/>
            <person name="Ma J."/>
        </authorList>
    </citation>
    <scope>NUCLEOTIDE SEQUENCE [LARGE SCALE GENOMIC DNA]</scope>
    <source>
        <strain evidence="4">JCM 14162</strain>
    </source>
</reference>
<sequence>MSQQSSVAGHSNEAIGYSTILTVVATIAATTGLVLLSQNDDSAVVPYVALLSLGSLAVFIGIWRSMALTAKMVFGVALILHIVAIFGFAAFEDDYFRFVWDGWRLIISGSPYGVAPAEFFGKSLPDNGLALTLDGINNPHLPTIYGPTLQFIFSLAYIFAGTDPLGLRIFFAAINLILVALLLRWTSPEKAALYAWCPLVLAETIIHIHPDGVMAMLLLAGILLAKRHPLFAGLFFGLAAGAKIVALALWPLLLRMGWRALISAIGTLAFIYGIFLIQGQGAGFDSTGIFAADWYYNPMGFALLNVLLPSSIARLSAALIGIVIILVLHARTRSLEVAPIAMIFGTILLFAPAVNAWYLLWILPFATKSRMVWPFAAAVALPLSYLTGLNLENPALRDFEVHWMAWLAQIIILLTAIFWDCWRFQREKKVGNPAEISRTPIKQPQITVIIPALNEENSIGEVVRDIGSQNWSNPPRIIVADNGSADGTVEHALAAGAIIIREPKRGYGAACLAGIAAAPPDTNIFLFMDGDGADVPEEGPALVEPLTDGSADLVIGSRALGQKQTGAMTFPQQFGNWLATKLVWLIWGKKMTDLGPFRAIRADALDRLNMADLDFGWTIEMQVKAVQQNMRIAERPADYRRRIGTSKISGTVRGVLLAGNKILYVIGREAFFR</sequence>
<dbReference type="SUPFAM" id="SSF53448">
    <property type="entry name" value="Nucleotide-diphospho-sugar transferases"/>
    <property type="match status" value="1"/>
</dbReference>
<evidence type="ECO:0000259" key="2">
    <source>
        <dbReference type="Pfam" id="PF00535"/>
    </source>
</evidence>
<dbReference type="CDD" id="cd04179">
    <property type="entry name" value="DPM_DPG-synthase_like"/>
    <property type="match status" value="1"/>
</dbReference>
<dbReference type="PANTHER" id="PTHR48090:SF7">
    <property type="entry name" value="RFBJ PROTEIN"/>
    <property type="match status" value="1"/>
</dbReference>
<keyword evidence="4" id="KW-1185">Reference proteome</keyword>
<name>A0ABP3JW62_9SPHN</name>
<feature type="transmembrane region" description="Helical" evidence="1">
    <location>
        <begin position="372"/>
        <end position="391"/>
    </location>
</feature>
<feature type="transmembrane region" description="Helical" evidence="1">
    <location>
        <begin position="143"/>
        <end position="160"/>
    </location>
</feature>
<feature type="transmembrane region" description="Helical" evidence="1">
    <location>
        <begin position="231"/>
        <end position="250"/>
    </location>
</feature>
<gene>
    <name evidence="3" type="ORF">GCM10009096_02920</name>
</gene>
<evidence type="ECO:0000256" key="1">
    <source>
        <dbReference type="SAM" id="Phobius"/>
    </source>
</evidence>
<keyword evidence="1" id="KW-0472">Membrane</keyword>
<evidence type="ECO:0000313" key="3">
    <source>
        <dbReference type="EMBL" id="GAA0465703.1"/>
    </source>
</evidence>
<dbReference type="RefSeq" id="WP_229954157.1">
    <property type="nucleotide sequence ID" value="NZ_BAAAEM010000002.1"/>
</dbReference>
<organism evidence="3 4">
    <name type="scientific">Parasphingorhabdus litoris</name>
    <dbReference type="NCBI Taxonomy" id="394733"/>
    <lineage>
        <taxon>Bacteria</taxon>
        <taxon>Pseudomonadati</taxon>
        <taxon>Pseudomonadota</taxon>
        <taxon>Alphaproteobacteria</taxon>
        <taxon>Sphingomonadales</taxon>
        <taxon>Sphingomonadaceae</taxon>
        <taxon>Parasphingorhabdus</taxon>
    </lineage>
</organism>
<dbReference type="EMBL" id="BAAAEM010000002">
    <property type="protein sequence ID" value="GAA0465703.1"/>
    <property type="molecule type" value="Genomic_DNA"/>
</dbReference>
<evidence type="ECO:0000313" key="4">
    <source>
        <dbReference type="Proteomes" id="UP001500713"/>
    </source>
</evidence>
<dbReference type="Proteomes" id="UP001500713">
    <property type="component" value="Unassembled WGS sequence"/>
</dbReference>
<dbReference type="Gene3D" id="3.90.550.10">
    <property type="entry name" value="Spore Coat Polysaccharide Biosynthesis Protein SpsA, Chain A"/>
    <property type="match status" value="1"/>
</dbReference>
<feature type="transmembrane region" description="Helical" evidence="1">
    <location>
        <begin position="167"/>
        <end position="185"/>
    </location>
</feature>